<comment type="catalytic activity">
    <reaction evidence="17">
        <text>prostaglandin A1 + NAD(+) = 15-oxo-prostaglandin A1 + NADH + H(+)</text>
        <dbReference type="Rhea" id="RHEA:41263"/>
        <dbReference type="ChEBI" id="CHEBI:15378"/>
        <dbReference type="ChEBI" id="CHEBI:57398"/>
        <dbReference type="ChEBI" id="CHEBI:57540"/>
        <dbReference type="ChEBI" id="CHEBI:57945"/>
        <dbReference type="ChEBI" id="CHEBI:85072"/>
    </reaction>
    <physiologicalReaction direction="left-to-right" evidence="17">
        <dbReference type="Rhea" id="RHEA:41264"/>
    </physiologicalReaction>
</comment>
<comment type="catalytic activity">
    <reaction evidence="13">
        <text>(11R)-hydroxy-(5Z,8Z,12E,14Z)-eicosatetraenoate + NAD(+) = 11-oxo-(5Z,8Z,12E,14Z)-eicosatetraenoate + NADH + H(+)</text>
        <dbReference type="Rhea" id="RHEA:48640"/>
        <dbReference type="ChEBI" id="CHEBI:15378"/>
        <dbReference type="ChEBI" id="CHEBI:57540"/>
        <dbReference type="ChEBI" id="CHEBI:57945"/>
        <dbReference type="ChEBI" id="CHEBI:78836"/>
        <dbReference type="ChEBI" id="CHEBI:90697"/>
    </reaction>
    <physiologicalReaction direction="left-to-right" evidence="13">
        <dbReference type="Rhea" id="RHEA:48641"/>
    </physiologicalReaction>
</comment>
<accession>A0AAW1IZN7</accession>
<evidence type="ECO:0000256" key="5">
    <source>
        <dbReference type="ARBA" id="ARBA00040276"/>
    </source>
</evidence>
<evidence type="ECO:0000256" key="4">
    <source>
        <dbReference type="ARBA" id="ARBA00039060"/>
    </source>
</evidence>
<evidence type="ECO:0000313" key="24">
    <source>
        <dbReference type="Proteomes" id="UP001458880"/>
    </source>
</evidence>
<evidence type="ECO:0000256" key="22">
    <source>
        <dbReference type="RuleBase" id="RU000363"/>
    </source>
</evidence>
<evidence type="ECO:0000256" key="9">
    <source>
        <dbReference type="ARBA" id="ARBA00047325"/>
    </source>
</evidence>
<name>A0AAW1IZN7_POPJA</name>
<evidence type="ECO:0000256" key="11">
    <source>
        <dbReference type="ARBA" id="ARBA00048008"/>
    </source>
</evidence>
<comment type="catalytic activity">
    <reaction evidence="10">
        <text>resolvin D1 + NAD(+) = 8-oxoresolvin D1 + NADH + H(+)</text>
        <dbReference type="Rhea" id="RHEA:50124"/>
        <dbReference type="ChEBI" id="CHEBI:15378"/>
        <dbReference type="ChEBI" id="CHEBI:57540"/>
        <dbReference type="ChEBI" id="CHEBI:57945"/>
        <dbReference type="ChEBI" id="CHEBI:132079"/>
        <dbReference type="ChEBI" id="CHEBI:132080"/>
    </reaction>
    <physiologicalReaction direction="left-to-right" evidence="10">
        <dbReference type="Rhea" id="RHEA:50125"/>
    </physiologicalReaction>
</comment>
<dbReference type="EC" id="1.1.1.141" evidence="3"/>
<dbReference type="GO" id="GO:0005737">
    <property type="term" value="C:cytoplasm"/>
    <property type="evidence" value="ECO:0007669"/>
    <property type="project" value="TreeGrafter"/>
</dbReference>
<dbReference type="InterPro" id="IPR020904">
    <property type="entry name" value="Sc_DH/Rdtase_CS"/>
</dbReference>
<protein>
    <recommendedName>
        <fullName evidence="5">15-hydroxyprostaglandin dehydrogenase [NAD(+)]</fullName>
        <ecNumber evidence="3">1.1.1.141</ecNumber>
        <ecNumber evidence="4">1.1.1.232</ecNumber>
    </recommendedName>
    <alternativeName>
        <fullName evidence="7">Eicosanoid/docosanoid dehydrogenase [NAD(+)]</fullName>
    </alternativeName>
    <alternativeName>
        <fullName evidence="6">Prostaglandin dehydrogenase 1</fullName>
    </alternativeName>
</protein>
<comment type="catalytic activity">
    <reaction evidence="19">
        <text>resolvin D2 + NAD(+) = 16-oxoresolvin D2 + NADH + H(+)</text>
        <dbReference type="Rhea" id="RHEA:53588"/>
        <dbReference type="ChEBI" id="CHEBI:15378"/>
        <dbReference type="ChEBI" id="CHEBI:57540"/>
        <dbReference type="ChEBI" id="CHEBI:57945"/>
        <dbReference type="ChEBI" id="CHEBI:133367"/>
        <dbReference type="ChEBI" id="CHEBI:137498"/>
    </reaction>
    <physiologicalReaction direction="left-to-right" evidence="19">
        <dbReference type="Rhea" id="RHEA:53589"/>
    </physiologicalReaction>
</comment>
<evidence type="ECO:0000256" key="13">
    <source>
        <dbReference type="ARBA" id="ARBA00048144"/>
    </source>
</evidence>
<evidence type="ECO:0000256" key="21">
    <source>
        <dbReference type="ARBA" id="ARBA00049188"/>
    </source>
</evidence>
<evidence type="ECO:0000256" key="18">
    <source>
        <dbReference type="ARBA" id="ARBA00048739"/>
    </source>
</evidence>
<dbReference type="GO" id="GO:0047034">
    <property type="term" value="F:15-hydroxyicosatetraenoate dehydrogenase activity"/>
    <property type="evidence" value="ECO:0007669"/>
    <property type="project" value="UniProtKB-EC"/>
</dbReference>
<comment type="catalytic activity">
    <reaction evidence="14">
        <text>resolvin D1 + NAD(+) = 17-oxoresolvin D1 + NADH + H(+)</text>
        <dbReference type="Rhea" id="RHEA:50128"/>
        <dbReference type="ChEBI" id="CHEBI:15378"/>
        <dbReference type="ChEBI" id="CHEBI:57540"/>
        <dbReference type="ChEBI" id="CHEBI:57945"/>
        <dbReference type="ChEBI" id="CHEBI:132079"/>
        <dbReference type="ChEBI" id="CHEBI:132081"/>
    </reaction>
    <physiologicalReaction direction="left-to-right" evidence="14">
        <dbReference type="Rhea" id="RHEA:50129"/>
    </physiologicalReaction>
</comment>
<evidence type="ECO:0000256" key="17">
    <source>
        <dbReference type="ARBA" id="ARBA00048611"/>
    </source>
</evidence>
<comment type="catalytic activity">
    <reaction evidence="11">
        <text>14-hydroxy-(4Z,7Z,10Z,12E,16Z,19Z)-docosahexaenoate + NAD(+) = 14-oxo-(4Z,7Z,10Z,12E,16Z,19Z)-docosahexaenoate + NADH + H(+)</text>
        <dbReference type="Rhea" id="RHEA:48952"/>
        <dbReference type="ChEBI" id="CHEBI:15378"/>
        <dbReference type="ChEBI" id="CHEBI:57540"/>
        <dbReference type="ChEBI" id="CHEBI:57945"/>
        <dbReference type="ChEBI" id="CHEBI:90866"/>
        <dbReference type="ChEBI" id="CHEBI:90867"/>
    </reaction>
    <physiologicalReaction direction="left-to-right" evidence="11">
        <dbReference type="Rhea" id="RHEA:48953"/>
    </physiologicalReaction>
</comment>
<reference evidence="23 24" key="1">
    <citation type="journal article" date="2024" name="BMC Genomics">
        <title>De novo assembly and annotation of Popillia japonica's genome with initial clues to its potential as an invasive pest.</title>
        <authorList>
            <person name="Cucini C."/>
            <person name="Boschi S."/>
            <person name="Funari R."/>
            <person name="Cardaioli E."/>
            <person name="Iannotti N."/>
            <person name="Marturano G."/>
            <person name="Paoli F."/>
            <person name="Bruttini M."/>
            <person name="Carapelli A."/>
            <person name="Frati F."/>
            <person name="Nardi F."/>
        </authorList>
    </citation>
    <scope>NUCLEOTIDE SEQUENCE [LARGE SCALE GENOMIC DNA]</scope>
    <source>
        <strain evidence="23">DMR45628</strain>
    </source>
</reference>
<comment type="catalytic activity">
    <reaction evidence="12">
        <text>15-oxo-(5S,6R)-dihydroxy-(7E,9E,11Z)-eicosatrienoate + NADH + H(+) = (5S,6R,15S)-trihydroxy-(7E,9E,11Z)-eicosatrienoate + NAD(+)</text>
        <dbReference type="Rhea" id="RHEA:41596"/>
        <dbReference type="ChEBI" id="CHEBI:15378"/>
        <dbReference type="ChEBI" id="CHEBI:57540"/>
        <dbReference type="ChEBI" id="CHEBI:57945"/>
        <dbReference type="ChEBI" id="CHEBI:78325"/>
        <dbReference type="ChEBI" id="CHEBI:78329"/>
    </reaction>
    <physiologicalReaction direction="left-to-right" evidence="12">
        <dbReference type="Rhea" id="RHEA:41597"/>
    </physiologicalReaction>
</comment>
<dbReference type="EMBL" id="JASPKY010000464">
    <property type="protein sequence ID" value="KAK9696023.1"/>
    <property type="molecule type" value="Genomic_DNA"/>
</dbReference>
<organism evidence="23 24">
    <name type="scientific">Popillia japonica</name>
    <name type="common">Japanese beetle</name>
    <dbReference type="NCBI Taxonomy" id="7064"/>
    <lineage>
        <taxon>Eukaryota</taxon>
        <taxon>Metazoa</taxon>
        <taxon>Ecdysozoa</taxon>
        <taxon>Arthropoda</taxon>
        <taxon>Hexapoda</taxon>
        <taxon>Insecta</taxon>
        <taxon>Pterygota</taxon>
        <taxon>Neoptera</taxon>
        <taxon>Endopterygota</taxon>
        <taxon>Coleoptera</taxon>
        <taxon>Polyphaga</taxon>
        <taxon>Scarabaeiformia</taxon>
        <taxon>Scarabaeidae</taxon>
        <taxon>Rutelinae</taxon>
        <taxon>Popillia</taxon>
    </lineage>
</organism>
<comment type="catalytic activity">
    <reaction evidence="20">
        <text>(15S)-hydroxy-(5Z,8Z,11Z,13E)-eicosatetraenoate + NAD(+) = 15-oxo-(5Z,8Z,11Z,13E)-eicosatetraenoate + NADH + H(+)</text>
        <dbReference type="Rhea" id="RHEA:23260"/>
        <dbReference type="ChEBI" id="CHEBI:15378"/>
        <dbReference type="ChEBI" id="CHEBI:57409"/>
        <dbReference type="ChEBI" id="CHEBI:57410"/>
        <dbReference type="ChEBI" id="CHEBI:57540"/>
        <dbReference type="ChEBI" id="CHEBI:57945"/>
        <dbReference type="EC" id="1.1.1.232"/>
    </reaction>
    <physiologicalReaction direction="left-to-right" evidence="20">
        <dbReference type="Rhea" id="RHEA:23261"/>
    </physiologicalReaction>
</comment>
<proteinExistence type="inferred from homology"/>
<dbReference type="Pfam" id="PF00106">
    <property type="entry name" value="adh_short"/>
    <property type="match status" value="1"/>
</dbReference>
<dbReference type="PRINTS" id="PR01167">
    <property type="entry name" value="INSADHFAMILY"/>
</dbReference>
<dbReference type="PRINTS" id="PR00080">
    <property type="entry name" value="SDRFAMILY"/>
</dbReference>
<dbReference type="PROSITE" id="PS00061">
    <property type="entry name" value="ADH_SHORT"/>
    <property type="match status" value="1"/>
</dbReference>
<keyword evidence="24" id="KW-1185">Reference proteome</keyword>
<evidence type="ECO:0000256" key="14">
    <source>
        <dbReference type="ARBA" id="ARBA00048170"/>
    </source>
</evidence>
<dbReference type="SUPFAM" id="SSF51735">
    <property type="entry name" value="NAD(P)-binding Rossmann-fold domains"/>
    <property type="match status" value="1"/>
</dbReference>
<evidence type="ECO:0000256" key="10">
    <source>
        <dbReference type="ARBA" id="ARBA00047672"/>
    </source>
</evidence>
<evidence type="ECO:0000256" key="7">
    <source>
        <dbReference type="ARBA" id="ARBA00042026"/>
    </source>
</evidence>
<keyword evidence="2" id="KW-0560">Oxidoreductase</keyword>
<gene>
    <name evidence="23" type="ORF">QE152_g32182</name>
</gene>
<comment type="catalytic activity">
    <reaction evidence="18">
        <text>prostaglandin E2 + NAD(+) = 15-oxoprostaglandin E2 + NADH + H(+)</text>
        <dbReference type="Rhea" id="RHEA:11876"/>
        <dbReference type="ChEBI" id="CHEBI:15378"/>
        <dbReference type="ChEBI" id="CHEBI:57400"/>
        <dbReference type="ChEBI" id="CHEBI:57540"/>
        <dbReference type="ChEBI" id="CHEBI:57945"/>
        <dbReference type="ChEBI" id="CHEBI:606564"/>
        <dbReference type="EC" id="1.1.1.141"/>
    </reaction>
    <physiologicalReaction direction="left-to-right" evidence="18">
        <dbReference type="Rhea" id="RHEA:11877"/>
    </physiologicalReaction>
</comment>
<comment type="catalytic activity">
    <reaction evidence="9">
        <text>prostaglandin E1 + NAD(+) = 15-oxoprostaglandin E1 + NADH + H(+)</text>
        <dbReference type="Rhea" id="RHEA:16477"/>
        <dbReference type="ChEBI" id="CHEBI:15378"/>
        <dbReference type="ChEBI" id="CHEBI:57397"/>
        <dbReference type="ChEBI" id="CHEBI:57401"/>
        <dbReference type="ChEBI" id="CHEBI:57540"/>
        <dbReference type="ChEBI" id="CHEBI:57945"/>
    </reaction>
    <physiologicalReaction direction="left-to-right" evidence="9">
        <dbReference type="Rhea" id="RHEA:16478"/>
    </physiologicalReaction>
</comment>
<evidence type="ECO:0000256" key="1">
    <source>
        <dbReference type="ARBA" id="ARBA00006484"/>
    </source>
</evidence>
<comment type="catalytic activity">
    <reaction evidence="16">
        <text>lipoxin A4 + NAD(+) = 15-oxo-(5S,6R)-dihydroxy-(7E,9E,11Z,13E)-eicosatetraenoate + NADH + H(+)</text>
        <dbReference type="Rhea" id="RHEA:41572"/>
        <dbReference type="ChEBI" id="CHEBI:15378"/>
        <dbReference type="ChEBI" id="CHEBI:57540"/>
        <dbReference type="ChEBI" id="CHEBI:57945"/>
        <dbReference type="ChEBI" id="CHEBI:67026"/>
        <dbReference type="ChEBI" id="CHEBI:78311"/>
    </reaction>
    <physiologicalReaction direction="left-to-right" evidence="16">
        <dbReference type="Rhea" id="RHEA:41573"/>
    </physiologicalReaction>
</comment>
<evidence type="ECO:0000256" key="16">
    <source>
        <dbReference type="ARBA" id="ARBA00048535"/>
    </source>
</evidence>
<evidence type="ECO:0000256" key="3">
    <source>
        <dbReference type="ARBA" id="ARBA00038968"/>
    </source>
</evidence>
<comment type="similarity">
    <text evidence="1 22">Belongs to the short-chain dehydrogenases/reductases (SDR) family.</text>
</comment>
<evidence type="ECO:0000256" key="20">
    <source>
        <dbReference type="ARBA" id="ARBA00049151"/>
    </source>
</evidence>
<dbReference type="PANTHER" id="PTHR44229">
    <property type="entry name" value="15-HYDROXYPROSTAGLANDIN DEHYDROGENASE [NAD(+)]"/>
    <property type="match status" value="1"/>
</dbReference>
<sequence length="301" mass="33602">MKNRLDALYTIFRVTKSSEVQKIYNALRKEYRRIIVEVRKAEVTSELRGSENKMRAVWKIIKEETHGNIDVGRVPDSGINITAGDFNEYFGTVGSKLSETTQGPVQDADAFREALRLFDNIGILVNCAGFLNEFYWQKEMQVNLVCKCLKGYNPQKKFKTDRFADTAYVINIASITGLVPILILPQYGATKHAVVGLTSTLGLNEVITNQGIRIVGLCTGGTTTAMSSSDPSRTIVYKELMEEISEIPYQKSEVVGKSVIDLLQKSESGSIWVINDSVLSKVELPVWGNLAKLYTDSNRIE</sequence>
<comment type="caution">
    <text evidence="23">The sequence shown here is derived from an EMBL/GenBank/DDBJ whole genome shotgun (WGS) entry which is preliminary data.</text>
</comment>
<evidence type="ECO:0000256" key="12">
    <source>
        <dbReference type="ARBA" id="ARBA00048140"/>
    </source>
</evidence>
<comment type="catalytic activity">
    <reaction evidence="15">
        <text>resolvin D2 + NAD(+) = 7-oxoresolvin D2 + NADH + H(+)</text>
        <dbReference type="Rhea" id="RHEA:53584"/>
        <dbReference type="ChEBI" id="CHEBI:15378"/>
        <dbReference type="ChEBI" id="CHEBI:57540"/>
        <dbReference type="ChEBI" id="CHEBI:57945"/>
        <dbReference type="ChEBI" id="CHEBI:133367"/>
        <dbReference type="ChEBI" id="CHEBI:137497"/>
    </reaction>
    <physiologicalReaction direction="left-to-right" evidence="15">
        <dbReference type="Rhea" id="RHEA:53585"/>
    </physiologicalReaction>
</comment>
<evidence type="ECO:0000256" key="2">
    <source>
        <dbReference type="ARBA" id="ARBA00023002"/>
    </source>
</evidence>
<evidence type="ECO:0000256" key="15">
    <source>
        <dbReference type="ARBA" id="ARBA00048393"/>
    </source>
</evidence>
<evidence type="ECO:0000313" key="23">
    <source>
        <dbReference type="EMBL" id="KAK9696023.1"/>
    </source>
</evidence>
<dbReference type="Gene3D" id="3.40.50.720">
    <property type="entry name" value="NAD(P)-binding Rossmann-like Domain"/>
    <property type="match status" value="1"/>
</dbReference>
<dbReference type="PANTHER" id="PTHR44229:SF4">
    <property type="entry name" value="15-HYDROXYPROSTAGLANDIN DEHYDROGENASE [NAD(+)]"/>
    <property type="match status" value="1"/>
</dbReference>
<comment type="function">
    <text evidence="8">Catalyzes the NAD-dependent dehydrogenation (oxidation) of a broad array of hydroxylated polyunsaturated fatty acids (mainly eicosanoids and docosanoids, including prostaglandins, lipoxins and resolvins), yielding their corresponding keto (oxo) metabolites. Decreases the levels of the pro-proliferative prostaglandins such as prostaglandin E2 (whose activity is increased in cancer because of an increase in the expression of cyclooxygenase 2) and generates oxo-fatty acid products that can profoundly influence cell function by abrogating pro-inflammatory cytokine expression. Converts resolvins E1, D1 and D2 to their oxo products, which represents a mode of resolvin inactivation. Resolvin E1 plays important roles during the resolution phase of acute inflammation, while resolvins D1 and D2 have a unique role in obesity-induced adipose inflammation.</text>
</comment>
<dbReference type="EC" id="1.1.1.232" evidence="4"/>
<evidence type="ECO:0000256" key="19">
    <source>
        <dbReference type="ARBA" id="ARBA00048921"/>
    </source>
</evidence>
<dbReference type="InterPro" id="IPR036291">
    <property type="entry name" value="NAD(P)-bd_dom_sf"/>
</dbReference>
<evidence type="ECO:0000256" key="8">
    <source>
        <dbReference type="ARBA" id="ARBA00045705"/>
    </source>
</evidence>
<comment type="catalytic activity">
    <reaction evidence="21">
        <text>resolvin E1 + NAD(+) = 18-oxo-resolvin E1 + NADH + H(+)</text>
        <dbReference type="Rhea" id="RHEA:49244"/>
        <dbReference type="ChEBI" id="CHEBI:15378"/>
        <dbReference type="ChEBI" id="CHEBI:57540"/>
        <dbReference type="ChEBI" id="CHEBI:57945"/>
        <dbReference type="ChEBI" id="CHEBI:91000"/>
        <dbReference type="ChEBI" id="CHEBI:91001"/>
    </reaction>
    <physiologicalReaction direction="left-to-right" evidence="21">
        <dbReference type="Rhea" id="RHEA:49245"/>
    </physiologicalReaction>
</comment>
<dbReference type="Proteomes" id="UP001458880">
    <property type="component" value="Unassembled WGS sequence"/>
</dbReference>
<dbReference type="AlphaFoldDB" id="A0AAW1IZN7"/>
<evidence type="ECO:0000256" key="6">
    <source>
        <dbReference type="ARBA" id="ARBA00041812"/>
    </source>
</evidence>
<dbReference type="InterPro" id="IPR002347">
    <property type="entry name" value="SDR_fam"/>
</dbReference>
<dbReference type="GO" id="GO:0016404">
    <property type="term" value="F:15-hydroxyprostaglandin dehydrogenase (NAD+) activity"/>
    <property type="evidence" value="ECO:0007669"/>
    <property type="project" value="UniProtKB-EC"/>
</dbReference>